<dbReference type="Gene3D" id="1.10.10.10">
    <property type="entry name" value="Winged helix-like DNA-binding domain superfamily/Winged helix DNA-binding domain"/>
    <property type="match status" value="1"/>
</dbReference>
<dbReference type="Proteomes" id="UP000499080">
    <property type="component" value="Unassembled WGS sequence"/>
</dbReference>
<sequence length="94" mass="11171">MVRKRNLKQSIYRVLSSGCRYETKHRSGRPFVTNQRDDRQIQRLASTQQMTVREVQRSSGLSVPKDRIRRRISETGRMVHCEMKKKPALKPHHK</sequence>
<keyword evidence="2" id="KW-1185">Reference proteome</keyword>
<comment type="caution">
    <text evidence="1">The sequence shown here is derived from an EMBL/GenBank/DDBJ whole genome shotgun (WGS) entry which is preliminary data.</text>
</comment>
<dbReference type="InterPro" id="IPR036388">
    <property type="entry name" value="WH-like_DNA-bd_sf"/>
</dbReference>
<dbReference type="OrthoDB" id="9996331at2759"/>
<proteinExistence type="predicted"/>
<gene>
    <name evidence="1" type="ORF">AVEN_244266_1</name>
</gene>
<evidence type="ECO:0000313" key="2">
    <source>
        <dbReference type="Proteomes" id="UP000499080"/>
    </source>
</evidence>
<protein>
    <recommendedName>
        <fullName evidence="3">Transposase Tc1-like domain-containing protein</fullName>
    </recommendedName>
</protein>
<evidence type="ECO:0000313" key="1">
    <source>
        <dbReference type="EMBL" id="GBM95546.1"/>
    </source>
</evidence>
<organism evidence="1 2">
    <name type="scientific">Araneus ventricosus</name>
    <name type="common">Orbweaver spider</name>
    <name type="synonym">Epeira ventricosa</name>
    <dbReference type="NCBI Taxonomy" id="182803"/>
    <lineage>
        <taxon>Eukaryota</taxon>
        <taxon>Metazoa</taxon>
        <taxon>Ecdysozoa</taxon>
        <taxon>Arthropoda</taxon>
        <taxon>Chelicerata</taxon>
        <taxon>Arachnida</taxon>
        <taxon>Araneae</taxon>
        <taxon>Araneomorphae</taxon>
        <taxon>Entelegynae</taxon>
        <taxon>Araneoidea</taxon>
        <taxon>Araneidae</taxon>
        <taxon>Araneus</taxon>
    </lineage>
</organism>
<evidence type="ECO:0008006" key="3">
    <source>
        <dbReference type="Google" id="ProtNLM"/>
    </source>
</evidence>
<name>A0A4Y2K222_ARAVE</name>
<dbReference type="EMBL" id="BGPR01004067">
    <property type="protein sequence ID" value="GBM95546.1"/>
    <property type="molecule type" value="Genomic_DNA"/>
</dbReference>
<dbReference type="AlphaFoldDB" id="A0A4Y2K222"/>
<accession>A0A4Y2K222</accession>
<reference evidence="1 2" key="1">
    <citation type="journal article" date="2019" name="Sci. Rep.">
        <title>Orb-weaving spider Araneus ventricosus genome elucidates the spidroin gene catalogue.</title>
        <authorList>
            <person name="Kono N."/>
            <person name="Nakamura H."/>
            <person name="Ohtoshi R."/>
            <person name="Moran D.A.P."/>
            <person name="Shinohara A."/>
            <person name="Yoshida Y."/>
            <person name="Fujiwara M."/>
            <person name="Mori M."/>
            <person name="Tomita M."/>
            <person name="Arakawa K."/>
        </authorList>
    </citation>
    <scope>NUCLEOTIDE SEQUENCE [LARGE SCALE GENOMIC DNA]</scope>
</reference>